<dbReference type="Proteomes" id="UP000653644">
    <property type="component" value="Unassembled WGS sequence"/>
</dbReference>
<evidence type="ECO:0000313" key="3">
    <source>
        <dbReference type="Proteomes" id="UP000653644"/>
    </source>
</evidence>
<protein>
    <submittedName>
        <fullName evidence="2">Uncharacterized protein</fullName>
    </submittedName>
</protein>
<dbReference type="EMBL" id="BMVN01000070">
    <property type="protein sequence ID" value="GHA69654.1"/>
    <property type="molecule type" value="Genomic_DNA"/>
</dbReference>
<evidence type="ECO:0000313" key="2">
    <source>
        <dbReference type="EMBL" id="GHA69654.1"/>
    </source>
</evidence>
<reference evidence="3" key="1">
    <citation type="journal article" date="2019" name="Int. J. Syst. Evol. Microbiol.">
        <title>The Global Catalogue of Microorganisms (GCM) 10K type strain sequencing project: providing services to taxonomists for standard genome sequencing and annotation.</title>
        <authorList>
            <consortium name="The Broad Institute Genomics Platform"/>
            <consortium name="The Broad Institute Genome Sequencing Center for Infectious Disease"/>
            <person name="Wu L."/>
            <person name="Ma J."/>
        </authorList>
    </citation>
    <scope>NUCLEOTIDE SEQUENCE [LARGE SCALE GENOMIC DNA]</scope>
    <source>
        <strain evidence="3">JCM 4733</strain>
    </source>
</reference>
<feature type="region of interest" description="Disordered" evidence="1">
    <location>
        <begin position="1"/>
        <end position="73"/>
    </location>
</feature>
<proteinExistence type="predicted"/>
<sequence length="73" mass="7900">MAELTTDGVVRGAGSGTPRIRAESDRIVCEVHDGGQPNDPLAGRRPPRPTQTSMPAVPRPERDSAAGLWLRRR</sequence>
<name>A0ABQ3D9T3_9ACTN</name>
<organism evidence="2 3">
    <name type="scientific">Streptomyces canarius</name>
    <dbReference type="NCBI Taxonomy" id="285453"/>
    <lineage>
        <taxon>Bacteria</taxon>
        <taxon>Bacillati</taxon>
        <taxon>Actinomycetota</taxon>
        <taxon>Actinomycetes</taxon>
        <taxon>Kitasatosporales</taxon>
        <taxon>Streptomycetaceae</taxon>
        <taxon>Streptomyces</taxon>
    </lineage>
</organism>
<keyword evidence="3" id="KW-1185">Reference proteome</keyword>
<evidence type="ECO:0000256" key="1">
    <source>
        <dbReference type="SAM" id="MobiDB-lite"/>
    </source>
</evidence>
<accession>A0ABQ3D9T3</accession>
<feature type="compositionally biased region" description="Basic and acidic residues" evidence="1">
    <location>
        <begin position="20"/>
        <end position="33"/>
    </location>
</feature>
<gene>
    <name evidence="2" type="ORF">GCM10010345_86460</name>
</gene>
<comment type="caution">
    <text evidence="2">The sequence shown here is derived from an EMBL/GenBank/DDBJ whole genome shotgun (WGS) entry which is preliminary data.</text>
</comment>